<dbReference type="InterPro" id="IPR043429">
    <property type="entry name" value="ArtM/GltK/GlnP/TcyL/YhdX-like"/>
</dbReference>
<keyword evidence="6" id="KW-0029">Amino-acid transport</keyword>
<dbReference type="Gene3D" id="1.10.3720.10">
    <property type="entry name" value="MetI-like"/>
    <property type="match status" value="1"/>
</dbReference>
<comment type="subcellular location">
    <subcellularLocation>
        <location evidence="1">Cell inner membrane</location>
        <topology evidence="1">Multi-pass membrane protein</topology>
    </subcellularLocation>
    <subcellularLocation>
        <location evidence="9">Cell membrane</location>
        <topology evidence="9">Multi-pass membrane protein</topology>
    </subcellularLocation>
</comment>
<evidence type="ECO:0000256" key="7">
    <source>
        <dbReference type="ARBA" id="ARBA00022989"/>
    </source>
</evidence>
<gene>
    <name evidence="11" type="ORF">CWR43_05160</name>
    <name evidence="12" type="ORF">N2599_31615</name>
</gene>
<dbReference type="CDD" id="cd06261">
    <property type="entry name" value="TM_PBP2"/>
    <property type="match status" value="1"/>
</dbReference>
<evidence type="ECO:0000256" key="3">
    <source>
        <dbReference type="ARBA" id="ARBA00022448"/>
    </source>
</evidence>
<organism evidence="11 13">
    <name type="scientific">Rhizobium sullae</name>
    <name type="common">Rhizobium hedysari</name>
    <dbReference type="NCBI Taxonomy" id="50338"/>
    <lineage>
        <taxon>Bacteria</taxon>
        <taxon>Pseudomonadati</taxon>
        <taxon>Pseudomonadota</taxon>
        <taxon>Alphaproteobacteria</taxon>
        <taxon>Hyphomicrobiales</taxon>
        <taxon>Rhizobiaceae</taxon>
        <taxon>Rhizobium/Agrobacterium group</taxon>
        <taxon>Rhizobium</taxon>
    </lineage>
</organism>
<geneLocation type="plasmid" evidence="12 14">
    <name>pWSM1592_1</name>
</geneLocation>
<dbReference type="PANTHER" id="PTHR30614">
    <property type="entry name" value="MEMBRANE COMPONENT OF AMINO ACID ABC TRANSPORTER"/>
    <property type="match status" value="1"/>
</dbReference>
<dbReference type="InterPro" id="IPR035906">
    <property type="entry name" value="MetI-like_sf"/>
</dbReference>
<dbReference type="STRING" id="1041146.GCA_000427985_05189"/>
<dbReference type="InterPro" id="IPR000515">
    <property type="entry name" value="MetI-like"/>
</dbReference>
<evidence type="ECO:0000256" key="2">
    <source>
        <dbReference type="ARBA" id="ARBA00010072"/>
    </source>
</evidence>
<dbReference type="Pfam" id="PF00528">
    <property type="entry name" value="BPD_transp_1"/>
    <property type="match status" value="1"/>
</dbReference>
<dbReference type="EMBL" id="PIQN01000003">
    <property type="protein sequence ID" value="PKA45178.1"/>
    <property type="molecule type" value="Genomic_DNA"/>
</dbReference>
<dbReference type="GO" id="GO:0043190">
    <property type="term" value="C:ATP-binding cassette (ABC) transporter complex"/>
    <property type="evidence" value="ECO:0007669"/>
    <property type="project" value="InterPro"/>
</dbReference>
<keyword evidence="12" id="KW-0614">Plasmid</keyword>
<evidence type="ECO:0000256" key="6">
    <source>
        <dbReference type="ARBA" id="ARBA00022970"/>
    </source>
</evidence>
<protein>
    <submittedName>
        <fullName evidence="11">Amino acid ABC transporter permease</fullName>
    </submittedName>
</protein>
<dbReference type="OrthoDB" id="9814550at2"/>
<keyword evidence="4" id="KW-1003">Cell membrane</keyword>
<keyword evidence="14" id="KW-1185">Reference proteome</keyword>
<evidence type="ECO:0000256" key="9">
    <source>
        <dbReference type="RuleBase" id="RU363032"/>
    </source>
</evidence>
<keyword evidence="7 9" id="KW-1133">Transmembrane helix</keyword>
<name>A0A2N0DGG3_RHISU</name>
<keyword evidence="3 9" id="KW-0813">Transport</keyword>
<dbReference type="NCBIfam" id="TIGR01726">
    <property type="entry name" value="HEQRo_perm_3TM"/>
    <property type="match status" value="1"/>
</dbReference>
<comment type="similarity">
    <text evidence="2">Belongs to the binding-protein-dependent transport system permease family. HisMQ subfamily.</text>
</comment>
<evidence type="ECO:0000313" key="13">
    <source>
        <dbReference type="Proteomes" id="UP000232164"/>
    </source>
</evidence>
<dbReference type="EMBL" id="CP104144">
    <property type="protein sequence ID" value="UWU17307.1"/>
    <property type="molecule type" value="Genomic_DNA"/>
</dbReference>
<dbReference type="SUPFAM" id="SSF161098">
    <property type="entry name" value="MetI-like"/>
    <property type="match status" value="1"/>
</dbReference>
<reference evidence="12" key="3">
    <citation type="submission" date="2022-09" db="EMBL/GenBank/DDBJ databases">
        <title>Australian commercial rhizobial inoculants.</title>
        <authorList>
            <person name="Kohlmeier M.G."/>
            <person name="O'Hara G.W."/>
            <person name="Colombi E."/>
            <person name="Ramsay J.P."/>
            <person name="Terpolilli J."/>
        </authorList>
    </citation>
    <scope>NUCLEOTIDE SEQUENCE</scope>
    <source>
        <strain evidence="12">WSM1592</strain>
        <plasmid evidence="12">pWSM1592_1</plasmid>
    </source>
</reference>
<evidence type="ECO:0000256" key="1">
    <source>
        <dbReference type="ARBA" id="ARBA00004429"/>
    </source>
</evidence>
<evidence type="ECO:0000256" key="4">
    <source>
        <dbReference type="ARBA" id="ARBA00022475"/>
    </source>
</evidence>
<accession>A0A2N0DGG3</accession>
<keyword evidence="8 9" id="KW-0472">Membrane</keyword>
<dbReference type="InterPro" id="IPR010065">
    <property type="entry name" value="AA_ABC_transptr_permease_3TM"/>
</dbReference>
<dbReference type="PANTHER" id="PTHR30614:SF0">
    <property type="entry name" value="L-CYSTINE TRANSPORT SYSTEM PERMEASE PROTEIN TCYL"/>
    <property type="match status" value="1"/>
</dbReference>
<feature type="transmembrane region" description="Helical" evidence="9">
    <location>
        <begin position="61"/>
        <end position="81"/>
    </location>
</feature>
<dbReference type="Proteomes" id="UP000232164">
    <property type="component" value="Unassembled WGS sequence"/>
</dbReference>
<proteinExistence type="inferred from homology"/>
<evidence type="ECO:0000313" key="14">
    <source>
        <dbReference type="Proteomes" id="UP001060123"/>
    </source>
</evidence>
<keyword evidence="5 9" id="KW-0812">Transmembrane</keyword>
<dbReference type="PROSITE" id="PS50928">
    <property type="entry name" value="ABC_TM1"/>
    <property type="match status" value="1"/>
</dbReference>
<feature type="transmembrane region" description="Helical" evidence="9">
    <location>
        <begin position="26"/>
        <end position="49"/>
    </location>
</feature>
<feature type="domain" description="ABC transmembrane type-1" evidence="10">
    <location>
        <begin position="22"/>
        <end position="210"/>
    </location>
</feature>
<dbReference type="GO" id="GO:0022857">
    <property type="term" value="F:transmembrane transporter activity"/>
    <property type="evidence" value="ECO:0007669"/>
    <property type="project" value="InterPro"/>
</dbReference>
<evidence type="ECO:0000256" key="8">
    <source>
        <dbReference type="ARBA" id="ARBA00023136"/>
    </source>
</evidence>
<evidence type="ECO:0000256" key="5">
    <source>
        <dbReference type="ARBA" id="ARBA00022692"/>
    </source>
</evidence>
<reference evidence="11 13" key="2">
    <citation type="submission" date="2017-12" db="EMBL/GenBank/DDBJ databases">
        <title>Genome sequence of Rhizobium sullae HCNT1 isolated from Sulla coronaria nodules and featuring peculiar denitrification phenotypes.</title>
        <authorList>
            <person name="De Diego-Diaz B."/>
            <person name="Treu L."/>
            <person name="Campanaro S."/>
            <person name="Da Silva Duarte V."/>
            <person name="Basaglia M."/>
            <person name="Favaro L."/>
            <person name="Casella S."/>
            <person name="Squartini A."/>
        </authorList>
    </citation>
    <scope>NUCLEOTIDE SEQUENCE [LARGE SCALE GENOMIC DNA]</scope>
    <source>
        <strain evidence="11 13">HCNT1</strain>
    </source>
</reference>
<dbReference type="AlphaFoldDB" id="A0A2N0DGG3"/>
<dbReference type="GO" id="GO:0006865">
    <property type="term" value="P:amino acid transport"/>
    <property type="evidence" value="ECO:0007669"/>
    <property type="project" value="UniProtKB-KW"/>
</dbReference>
<evidence type="ECO:0000313" key="11">
    <source>
        <dbReference type="EMBL" id="PKA45178.1"/>
    </source>
</evidence>
<evidence type="ECO:0000313" key="12">
    <source>
        <dbReference type="EMBL" id="UWU17307.1"/>
    </source>
</evidence>
<evidence type="ECO:0000259" key="10">
    <source>
        <dbReference type="PROSITE" id="PS50928"/>
    </source>
</evidence>
<reference evidence="11 13" key="1">
    <citation type="submission" date="2017-11" db="EMBL/GenBank/DDBJ databases">
        <authorList>
            <person name="Han C.G."/>
        </authorList>
    </citation>
    <scope>NUCLEOTIDE SEQUENCE [LARGE SCALE GENOMIC DNA]</scope>
    <source>
        <strain evidence="11 13">HCNT1</strain>
    </source>
</reference>
<feature type="transmembrane region" description="Helical" evidence="9">
    <location>
        <begin position="188"/>
        <end position="206"/>
    </location>
</feature>
<dbReference type="Proteomes" id="UP001060123">
    <property type="component" value="Plasmid pWSM1592_1"/>
</dbReference>
<sequence length="221" mass="24008">MASISPFLDQLWIARFVILKGLGATVSISLLAIIVGSLLGVLVGLALVYGNRILRLIVRAYTDFIRGTPVLVLVLASYYVLSTVGIELGPFQAGVLALAVFCSSHVGEIVRGGLQAIPVGQTEAAKAIGLTFGQTFAYVLWPQALRQFLPAWVNTAAEMVKASTLLSVIGVAELLLRTQEIISRNFMSLQFYFFAGLLYFVINYGIERFGKYVERKTAVPS</sequence>